<comment type="similarity">
    <text evidence="3">Belongs to the SmpB family.</text>
</comment>
<dbReference type="EMBL" id="JACWZY010000002">
    <property type="protein sequence ID" value="MBD2699661.1"/>
    <property type="molecule type" value="Genomic_DNA"/>
</dbReference>
<comment type="caution">
    <text evidence="4">The sequence shown here is derived from an EMBL/GenBank/DDBJ whole genome shotgun (WGS) entry which is preliminary data.</text>
</comment>
<evidence type="ECO:0000256" key="3">
    <source>
        <dbReference type="HAMAP-Rule" id="MF_00023"/>
    </source>
</evidence>
<dbReference type="NCBIfam" id="TIGR00086">
    <property type="entry name" value="smpB"/>
    <property type="match status" value="1"/>
</dbReference>
<proteinExistence type="inferred from homology"/>
<keyword evidence="5" id="KW-1185">Reference proteome</keyword>
<evidence type="ECO:0000313" key="5">
    <source>
        <dbReference type="Proteomes" id="UP000598820"/>
    </source>
</evidence>
<protein>
    <recommendedName>
        <fullName evidence="3">SsrA-binding protein</fullName>
    </recommendedName>
    <alternativeName>
        <fullName evidence="3">Small protein B</fullName>
    </alternativeName>
</protein>
<dbReference type="GO" id="GO:0070929">
    <property type="term" value="P:trans-translation"/>
    <property type="evidence" value="ECO:0007669"/>
    <property type="project" value="UniProtKB-UniRule"/>
</dbReference>
<dbReference type="GO" id="GO:0070930">
    <property type="term" value="P:trans-translation-dependent protein tagging"/>
    <property type="evidence" value="ECO:0007669"/>
    <property type="project" value="TreeGrafter"/>
</dbReference>
<dbReference type="GO" id="GO:0003723">
    <property type="term" value="F:RNA binding"/>
    <property type="evidence" value="ECO:0007669"/>
    <property type="project" value="UniProtKB-UniRule"/>
</dbReference>
<gene>
    <name evidence="3 4" type="primary">smpB</name>
    <name evidence="4" type="ORF">IC229_03360</name>
</gene>
<dbReference type="Gene3D" id="2.40.280.10">
    <property type="match status" value="1"/>
</dbReference>
<organism evidence="4 5">
    <name type="scientific">Spirosoma profusum</name>
    <dbReference type="NCBI Taxonomy" id="2771354"/>
    <lineage>
        <taxon>Bacteria</taxon>
        <taxon>Pseudomonadati</taxon>
        <taxon>Bacteroidota</taxon>
        <taxon>Cytophagia</taxon>
        <taxon>Cytophagales</taxon>
        <taxon>Cytophagaceae</taxon>
        <taxon>Spirosoma</taxon>
    </lineage>
</organism>
<dbReference type="InterPro" id="IPR020081">
    <property type="entry name" value="SsrA-bd_prot_CS"/>
</dbReference>
<dbReference type="NCBIfam" id="NF003843">
    <property type="entry name" value="PRK05422.1"/>
    <property type="match status" value="1"/>
</dbReference>
<dbReference type="GO" id="GO:0005829">
    <property type="term" value="C:cytosol"/>
    <property type="evidence" value="ECO:0007669"/>
    <property type="project" value="TreeGrafter"/>
</dbReference>
<dbReference type="RefSeq" id="WP_190885514.1">
    <property type="nucleotide sequence ID" value="NZ_JACWZY010000002.1"/>
</dbReference>
<dbReference type="InterPro" id="IPR000037">
    <property type="entry name" value="SsrA-bd_prot"/>
</dbReference>
<dbReference type="PANTHER" id="PTHR30308">
    <property type="entry name" value="TMRNA-BINDING COMPONENT OF TRANS-TRANSLATION TAGGING COMPLEX"/>
    <property type="match status" value="1"/>
</dbReference>
<reference evidence="4" key="1">
    <citation type="submission" date="2020-09" db="EMBL/GenBank/DDBJ databases">
        <authorList>
            <person name="Kim M.K."/>
        </authorList>
    </citation>
    <scope>NUCLEOTIDE SEQUENCE</scope>
    <source>
        <strain evidence="4">BT702</strain>
    </source>
</reference>
<dbReference type="HAMAP" id="MF_00023">
    <property type="entry name" value="SmpB"/>
    <property type="match status" value="1"/>
</dbReference>
<dbReference type="Pfam" id="PF01668">
    <property type="entry name" value="SmpB"/>
    <property type="match status" value="1"/>
</dbReference>
<evidence type="ECO:0000256" key="1">
    <source>
        <dbReference type="ARBA" id="ARBA00022490"/>
    </source>
</evidence>
<comment type="function">
    <text evidence="3">Required for rescue of stalled ribosomes mediated by trans-translation. Binds to transfer-messenger RNA (tmRNA), required for stable association of tmRNA with ribosomes. tmRNA and SmpB together mimic tRNA shape, replacing the anticodon stem-loop with SmpB. tmRNA is encoded by the ssrA gene; the 2 termini fold to resemble tRNA(Ala) and it encodes a 'tag peptide', a short internal open reading frame. During trans-translation Ala-aminoacylated tmRNA acts like a tRNA, entering the A-site of stalled ribosomes, displacing the stalled mRNA. The ribosome then switches to translate the ORF on the tmRNA; the nascent peptide is terminated with the 'tag peptide' encoded by the tmRNA and targeted for degradation. The ribosome is freed to recommence translation, which seems to be the essential function of trans-translation.</text>
</comment>
<evidence type="ECO:0000256" key="2">
    <source>
        <dbReference type="ARBA" id="ARBA00022884"/>
    </source>
</evidence>
<evidence type="ECO:0000313" key="4">
    <source>
        <dbReference type="EMBL" id="MBD2699661.1"/>
    </source>
</evidence>
<dbReference type="InterPro" id="IPR023620">
    <property type="entry name" value="SmpB"/>
</dbReference>
<name>A0A926XUD7_9BACT</name>
<accession>A0A926XUD7</accession>
<keyword evidence="2 3" id="KW-0694">RNA-binding</keyword>
<dbReference type="PANTHER" id="PTHR30308:SF2">
    <property type="entry name" value="SSRA-BINDING PROTEIN"/>
    <property type="match status" value="1"/>
</dbReference>
<dbReference type="PROSITE" id="PS01317">
    <property type="entry name" value="SSRP"/>
    <property type="match status" value="1"/>
</dbReference>
<keyword evidence="1 3" id="KW-0963">Cytoplasm</keyword>
<dbReference type="AlphaFoldDB" id="A0A926XUD7"/>
<comment type="subcellular location">
    <subcellularLocation>
        <location evidence="3">Cytoplasm</location>
    </subcellularLocation>
    <text evidence="3">The tmRNA-SmpB complex associates with stalled 70S ribosomes.</text>
</comment>
<dbReference type="Proteomes" id="UP000598820">
    <property type="component" value="Unassembled WGS sequence"/>
</dbReference>
<sequence>MASASIVKQVDVRNRRASFEYVFLETYTAGIVLTGTEIKSIRQGKVNLQDAYCLILNDEMFIRQMSISVYTEGTHYNHEPLRERKLLLTKREIKRLTEKLKDQGLTIVPIRLFTNERGFAKIEIALAKGKKLYDKRESIKERDVERDMQRERY</sequence>
<dbReference type="SUPFAM" id="SSF74982">
    <property type="entry name" value="Small protein B (SmpB)"/>
    <property type="match status" value="1"/>
</dbReference>